<reference evidence="2" key="1">
    <citation type="journal article" date="2006" name="Science">
        <title>Ancient noncoding elements conserved in the human genome.</title>
        <authorList>
            <person name="Venkatesh B."/>
            <person name="Kirkness E.F."/>
            <person name="Loh Y.H."/>
            <person name="Halpern A.L."/>
            <person name="Lee A.P."/>
            <person name="Johnson J."/>
            <person name="Dandona N."/>
            <person name="Viswanathan L.D."/>
            <person name="Tay A."/>
            <person name="Venter J.C."/>
            <person name="Strausberg R.L."/>
            <person name="Brenner S."/>
        </authorList>
    </citation>
    <scope>NUCLEOTIDE SEQUENCE [LARGE SCALE GENOMIC DNA]</scope>
</reference>
<keyword evidence="2" id="KW-1185">Reference proteome</keyword>
<reference evidence="1" key="4">
    <citation type="submission" date="2025-08" db="UniProtKB">
        <authorList>
            <consortium name="Ensembl"/>
        </authorList>
    </citation>
    <scope>IDENTIFICATION</scope>
</reference>
<name>A0A4W3KEX3_CALMI</name>
<organism evidence="1 2">
    <name type="scientific">Callorhinchus milii</name>
    <name type="common">Ghost shark</name>
    <dbReference type="NCBI Taxonomy" id="7868"/>
    <lineage>
        <taxon>Eukaryota</taxon>
        <taxon>Metazoa</taxon>
        <taxon>Chordata</taxon>
        <taxon>Craniata</taxon>
        <taxon>Vertebrata</taxon>
        <taxon>Chondrichthyes</taxon>
        <taxon>Holocephali</taxon>
        <taxon>Chimaeriformes</taxon>
        <taxon>Callorhinchidae</taxon>
        <taxon>Callorhinchus</taxon>
    </lineage>
</organism>
<evidence type="ECO:0000313" key="1">
    <source>
        <dbReference type="Ensembl" id="ENSCMIP00000044880.1"/>
    </source>
</evidence>
<reference evidence="2" key="2">
    <citation type="journal article" date="2007" name="PLoS Biol.">
        <title>Survey sequencing and comparative analysis of the elephant shark (Callorhinchus milii) genome.</title>
        <authorList>
            <person name="Venkatesh B."/>
            <person name="Kirkness E.F."/>
            <person name="Loh Y.H."/>
            <person name="Halpern A.L."/>
            <person name="Lee A.P."/>
            <person name="Johnson J."/>
            <person name="Dandona N."/>
            <person name="Viswanathan L.D."/>
            <person name="Tay A."/>
            <person name="Venter J.C."/>
            <person name="Strausberg R.L."/>
            <person name="Brenner S."/>
        </authorList>
    </citation>
    <scope>NUCLEOTIDE SEQUENCE [LARGE SCALE GENOMIC DNA]</scope>
</reference>
<reference evidence="1" key="5">
    <citation type="submission" date="2025-09" db="UniProtKB">
        <authorList>
            <consortium name="Ensembl"/>
        </authorList>
    </citation>
    <scope>IDENTIFICATION</scope>
</reference>
<dbReference type="Ensembl" id="ENSCMIT00000045524.1">
    <property type="protein sequence ID" value="ENSCMIP00000044880.1"/>
    <property type="gene ID" value="ENSCMIG00000018531.1"/>
</dbReference>
<dbReference type="GeneTree" id="ENSGT00940000167996"/>
<dbReference type="AlphaFoldDB" id="A0A4W3KEX3"/>
<evidence type="ECO:0000313" key="2">
    <source>
        <dbReference type="Proteomes" id="UP000314986"/>
    </source>
</evidence>
<dbReference type="OMA" id="FAWPGIC"/>
<dbReference type="InParanoid" id="A0A4W3KEX3"/>
<reference evidence="2" key="3">
    <citation type="journal article" date="2014" name="Nature">
        <title>Elephant shark genome provides unique insights into gnathostome evolution.</title>
        <authorList>
            <consortium name="International Elephant Shark Genome Sequencing Consortium"/>
            <person name="Venkatesh B."/>
            <person name="Lee A.P."/>
            <person name="Ravi V."/>
            <person name="Maurya A.K."/>
            <person name="Lian M.M."/>
            <person name="Swann J.B."/>
            <person name="Ohta Y."/>
            <person name="Flajnik M.F."/>
            <person name="Sutoh Y."/>
            <person name="Kasahara M."/>
            <person name="Hoon S."/>
            <person name="Gangu V."/>
            <person name="Roy S.W."/>
            <person name="Irimia M."/>
            <person name="Korzh V."/>
            <person name="Kondrychyn I."/>
            <person name="Lim Z.W."/>
            <person name="Tay B.H."/>
            <person name="Tohari S."/>
            <person name="Kong K.W."/>
            <person name="Ho S."/>
            <person name="Lorente-Galdos B."/>
            <person name="Quilez J."/>
            <person name="Marques-Bonet T."/>
            <person name="Raney B.J."/>
            <person name="Ingham P.W."/>
            <person name="Tay A."/>
            <person name="Hillier L.W."/>
            <person name="Minx P."/>
            <person name="Boehm T."/>
            <person name="Wilson R.K."/>
            <person name="Brenner S."/>
            <person name="Warren W.C."/>
        </authorList>
    </citation>
    <scope>NUCLEOTIDE SEQUENCE [LARGE SCALE GENOMIC DNA]</scope>
</reference>
<accession>A0A4W3KEX3</accession>
<protein>
    <submittedName>
        <fullName evidence="1">Uncharacterized protein</fullName>
    </submittedName>
</protein>
<proteinExistence type="predicted"/>
<sequence length="59" mass="7114">IDEMIRLMTENELPTKTPKLFLEQQFQEKGYNKLIERGVLNFLHYNNYHLPMFAWPGIC</sequence>
<dbReference type="Proteomes" id="UP000314986">
    <property type="component" value="Unassembled WGS sequence"/>
</dbReference>